<proteinExistence type="predicted"/>
<evidence type="ECO:0000313" key="2">
    <source>
        <dbReference type="Proteomes" id="UP001317516"/>
    </source>
</evidence>
<dbReference type="Proteomes" id="UP001317516">
    <property type="component" value="Chromosome"/>
</dbReference>
<gene>
    <name evidence="1" type="ORF">BOFE_04160</name>
</gene>
<reference evidence="1 2" key="1">
    <citation type="submission" date="2022-11" db="EMBL/GenBank/DDBJ databases">
        <title>Genome sequence of clinical isolate of the human pathogenic Borrelia fainii.</title>
        <authorList>
            <person name="Itokawa K."/>
            <person name="Sato K."/>
            <person name="Qiu Y."/>
        </authorList>
    </citation>
    <scope>NUCLEOTIDE SEQUENCE [LARGE SCALE GENOMIC DNA]</scope>
    <source>
        <strain evidence="1 2">Qtaro</strain>
    </source>
</reference>
<protein>
    <submittedName>
        <fullName evidence="1">Uncharacterized protein</fullName>
    </submittedName>
</protein>
<evidence type="ECO:0000313" key="1">
    <source>
        <dbReference type="EMBL" id="BDU62876.1"/>
    </source>
</evidence>
<organism evidence="1 2">
    <name type="scientific">Candidatus Borrelia fainii</name>
    <dbReference type="NCBI Taxonomy" id="2518322"/>
    <lineage>
        <taxon>Bacteria</taxon>
        <taxon>Pseudomonadati</taxon>
        <taxon>Spirochaetota</taxon>
        <taxon>Spirochaetia</taxon>
        <taxon>Spirochaetales</taxon>
        <taxon>Borreliaceae</taxon>
        <taxon>Borrelia</taxon>
    </lineage>
</organism>
<sequence>MLNPKKHDGMKQYMSFVAMAMRLSKVPRIKTSFDNITLISAISPIDVKNIGIKNLSNIVNLS</sequence>
<keyword evidence="2" id="KW-1185">Reference proteome</keyword>
<dbReference type="EMBL" id="AP027070">
    <property type="protein sequence ID" value="BDU62876.1"/>
    <property type="molecule type" value="Genomic_DNA"/>
</dbReference>
<name>A0ABM8DJV8_9SPIR</name>
<accession>A0ABM8DJV8</accession>